<dbReference type="SUPFAM" id="SSF51120">
    <property type="entry name" value="beta-Roll"/>
    <property type="match status" value="2"/>
</dbReference>
<dbReference type="InterPro" id="IPR011049">
    <property type="entry name" value="Serralysin-like_metalloprot_C"/>
</dbReference>
<evidence type="ECO:0000256" key="1">
    <source>
        <dbReference type="SAM" id="SignalP"/>
    </source>
</evidence>
<name>A0A8J3W6L7_9ACTN</name>
<dbReference type="PRINTS" id="PR00313">
    <property type="entry name" value="CABNDNGRPT"/>
</dbReference>
<dbReference type="GO" id="GO:0005509">
    <property type="term" value="F:calcium ion binding"/>
    <property type="evidence" value="ECO:0007669"/>
    <property type="project" value="InterPro"/>
</dbReference>
<evidence type="ECO:0008006" key="4">
    <source>
        <dbReference type="Google" id="ProtNLM"/>
    </source>
</evidence>
<evidence type="ECO:0000313" key="2">
    <source>
        <dbReference type="EMBL" id="GIH77825.1"/>
    </source>
</evidence>
<accession>A0A8J3W6L7</accession>
<dbReference type="RefSeq" id="WP_203892384.1">
    <property type="nucleotide sequence ID" value="NZ_BOOH01000035.1"/>
</dbReference>
<dbReference type="Pfam" id="PF00353">
    <property type="entry name" value="HemolysinCabind"/>
    <property type="match status" value="2"/>
</dbReference>
<sequence length="262" mass="25877">MRKIWSLAAITMIAGGIQAGLALPAQADTGVSVTSANLRVTAADGKANKITISFSPQGDVVVTDTGDVVRPSSGCVQDTPNSVICSGVQVIQADLKDLDDTFTNTTDIGARVKGGAGKDTMTAGSGGDTFTGGAGDDTFTGGAGGDNMVADRAPDGVDVFSGGAGVDTAVYNDRIVRQIVSLDGVANDGSAGEGDNMRADVENVFGGALGDTLTGNGLANEIRGGQGDDTLTGRGGADTLSGGGGTDTCNADAADTEFGCEI</sequence>
<proteinExistence type="predicted"/>
<feature type="signal peptide" evidence="1">
    <location>
        <begin position="1"/>
        <end position="27"/>
    </location>
</feature>
<dbReference type="InterPro" id="IPR001343">
    <property type="entry name" value="Hemolysn_Ca-bd"/>
</dbReference>
<dbReference type="Gene3D" id="2.150.10.10">
    <property type="entry name" value="Serralysin-like metalloprotease, C-terminal"/>
    <property type="match status" value="2"/>
</dbReference>
<dbReference type="Proteomes" id="UP000616724">
    <property type="component" value="Unassembled WGS sequence"/>
</dbReference>
<feature type="chain" id="PRO_5035288610" description="Calcium-binding protein" evidence="1">
    <location>
        <begin position="28"/>
        <end position="262"/>
    </location>
</feature>
<reference evidence="2 3" key="1">
    <citation type="submission" date="2021-01" db="EMBL/GenBank/DDBJ databases">
        <title>Whole genome shotgun sequence of Planobispora longispora NBRC 13918.</title>
        <authorList>
            <person name="Komaki H."/>
            <person name="Tamura T."/>
        </authorList>
    </citation>
    <scope>NUCLEOTIDE SEQUENCE [LARGE SCALE GENOMIC DNA]</scope>
    <source>
        <strain evidence="2 3">NBRC 13918</strain>
    </source>
</reference>
<keyword evidence="1" id="KW-0732">Signal</keyword>
<evidence type="ECO:0000313" key="3">
    <source>
        <dbReference type="Proteomes" id="UP000616724"/>
    </source>
</evidence>
<comment type="caution">
    <text evidence="2">The sequence shown here is derived from an EMBL/GenBank/DDBJ whole genome shotgun (WGS) entry which is preliminary data.</text>
</comment>
<dbReference type="InterPro" id="IPR018511">
    <property type="entry name" value="Hemolysin-typ_Ca-bd_CS"/>
</dbReference>
<dbReference type="AlphaFoldDB" id="A0A8J3W6L7"/>
<protein>
    <recommendedName>
        <fullName evidence="4">Calcium-binding protein</fullName>
    </recommendedName>
</protein>
<dbReference type="PROSITE" id="PS00330">
    <property type="entry name" value="HEMOLYSIN_CALCIUM"/>
    <property type="match status" value="1"/>
</dbReference>
<organism evidence="2 3">
    <name type="scientific">Planobispora longispora</name>
    <dbReference type="NCBI Taxonomy" id="28887"/>
    <lineage>
        <taxon>Bacteria</taxon>
        <taxon>Bacillati</taxon>
        <taxon>Actinomycetota</taxon>
        <taxon>Actinomycetes</taxon>
        <taxon>Streptosporangiales</taxon>
        <taxon>Streptosporangiaceae</taxon>
        <taxon>Planobispora</taxon>
    </lineage>
</organism>
<gene>
    <name evidence="2" type="ORF">Plo01_42540</name>
</gene>
<dbReference type="EMBL" id="BOOH01000035">
    <property type="protein sequence ID" value="GIH77825.1"/>
    <property type="molecule type" value="Genomic_DNA"/>
</dbReference>
<keyword evidence="3" id="KW-1185">Reference proteome</keyword>